<sequence length="52" mass="6150">MVNANNFLNFTESQYVLCSLKLTGLGKFLINKTIRSIFCYNSIKRNRNWFNN</sequence>
<dbReference type="KEGG" id="smiz:4412673_00334"/>
<protein>
    <submittedName>
        <fullName evidence="1">Uncharacterized protein</fullName>
    </submittedName>
</protein>
<accession>A0AAJ5BYR6</accession>
<proteinExistence type="predicted"/>
<dbReference type="Proteomes" id="UP000215355">
    <property type="component" value="Chromosome 1"/>
</dbReference>
<reference evidence="1 2" key="1">
    <citation type="submission" date="2017-06" db="EMBL/GenBank/DDBJ databases">
        <authorList>
            <consortium name="Pathogen Informatics"/>
        </authorList>
    </citation>
    <scope>NUCLEOTIDE SEQUENCE [LARGE SCALE GENOMIC DNA]</scope>
    <source>
        <strain evidence="1 2">NCTC12149</strain>
    </source>
</reference>
<evidence type="ECO:0000313" key="1">
    <source>
        <dbReference type="EMBL" id="SNV38495.1"/>
    </source>
</evidence>
<organism evidence="1 2">
    <name type="scientific">Sphingobacterium mizutaii</name>
    <dbReference type="NCBI Taxonomy" id="1010"/>
    <lineage>
        <taxon>Bacteria</taxon>
        <taxon>Pseudomonadati</taxon>
        <taxon>Bacteroidota</taxon>
        <taxon>Sphingobacteriia</taxon>
        <taxon>Sphingobacteriales</taxon>
        <taxon>Sphingobacteriaceae</taxon>
        <taxon>Sphingobacterium</taxon>
    </lineage>
</organism>
<evidence type="ECO:0000313" key="2">
    <source>
        <dbReference type="Proteomes" id="UP000215355"/>
    </source>
</evidence>
<gene>
    <name evidence="1" type="ORF">SAMEA4412673_00334</name>
</gene>
<dbReference type="AlphaFoldDB" id="A0AAJ5BYR6"/>
<dbReference type="EMBL" id="LT906468">
    <property type="protein sequence ID" value="SNV38495.1"/>
    <property type="molecule type" value="Genomic_DNA"/>
</dbReference>
<name>A0AAJ5BYR6_9SPHI</name>